<comment type="similarity">
    <text evidence="2">Belongs to the X(+)/potassium ATPases subunit beta family.</text>
</comment>
<dbReference type="InterPro" id="IPR000402">
    <property type="entry name" value="Na/K_ATPase_sub_beta"/>
</dbReference>
<dbReference type="EnsemblMetazoa" id="XM_774822">
    <property type="protein sequence ID" value="XP_779915"/>
    <property type="gene ID" value="LOC579450"/>
</dbReference>
<dbReference type="PANTHER" id="PTHR11523:SF28">
    <property type="entry name" value="NA_K-ATPASE BETA SUBUNIT ISOFORM 4-RELATED"/>
    <property type="match status" value="1"/>
</dbReference>
<dbReference type="Gene3D" id="2.60.40.1660">
    <property type="entry name" value="Na, k-atpase alpha subunit"/>
    <property type="match status" value="1"/>
</dbReference>
<proteinExistence type="inferred from homology"/>
<reference evidence="8" key="2">
    <citation type="submission" date="2021-01" db="UniProtKB">
        <authorList>
            <consortium name="EnsemblMetazoa"/>
        </authorList>
    </citation>
    <scope>IDENTIFICATION</scope>
</reference>
<evidence type="ECO:0008006" key="10">
    <source>
        <dbReference type="Google" id="ProtNLM"/>
    </source>
</evidence>
<dbReference type="GO" id="GO:0005890">
    <property type="term" value="C:sodium:potassium-exchanging ATPase complex"/>
    <property type="evidence" value="ECO:0000318"/>
    <property type="project" value="GO_Central"/>
</dbReference>
<dbReference type="InterPro" id="IPR038702">
    <property type="entry name" value="Na/K_ATPase_sub_beta_sf"/>
</dbReference>
<evidence type="ECO:0000256" key="7">
    <source>
        <dbReference type="SAM" id="Phobius"/>
    </source>
</evidence>
<dbReference type="OMA" id="YPYENIP"/>
<keyword evidence="3 7" id="KW-0812">Transmembrane</keyword>
<sequence>MGGDDDTTFGQRMSERWSGFKHFLWNSETREFLGRGGSSWGKISLFYFIFYVCLAAFWACMLLVFMQTVDYDRPKWVSYVSTPGLVVTPSFIEERISYTPTNERTIEDIFKKMNETWNSLSPDEQEHTEECDPLTEAGNKTMQRLCSFNREHLGQYCTPENYFGYTSTEPCVFVNMNRVWGWTPEDPEADATDVPEGYVSGHILITCKPYKDKDVSSVNGTTIYPPTGLPFAYYPYVTGTNKKKQALYVSPYVAVRVTLNAEEAEGKDVKIQCEAYTGNIEPRGGLYDIKDRSEFTVIFNLGKSQAKDEM</sequence>
<evidence type="ECO:0000256" key="5">
    <source>
        <dbReference type="ARBA" id="ARBA00022989"/>
    </source>
</evidence>
<dbReference type="GeneID" id="579450"/>
<keyword evidence="9" id="KW-1185">Reference proteome</keyword>
<keyword evidence="4" id="KW-0735">Signal-anchor</keyword>
<dbReference type="AlphaFoldDB" id="A0A7M7RCC3"/>
<dbReference type="GO" id="GO:1990573">
    <property type="term" value="P:potassium ion import across plasma membrane"/>
    <property type="evidence" value="ECO:0000318"/>
    <property type="project" value="GO_Central"/>
</dbReference>
<comment type="subcellular location">
    <subcellularLocation>
        <location evidence="1">Membrane</location>
        <topology evidence="1">Single-pass type II membrane protein</topology>
    </subcellularLocation>
</comment>
<keyword evidence="6 7" id="KW-0472">Membrane</keyword>
<evidence type="ECO:0000256" key="2">
    <source>
        <dbReference type="ARBA" id="ARBA00005876"/>
    </source>
</evidence>
<accession>A0A7M7RCC3</accession>
<evidence type="ECO:0000313" key="9">
    <source>
        <dbReference type="Proteomes" id="UP000007110"/>
    </source>
</evidence>
<evidence type="ECO:0000256" key="4">
    <source>
        <dbReference type="ARBA" id="ARBA00022968"/>
    </source>
</evidence>
<evidence type="ECO:0000256" key="1">
    <source>
        <dbReference type="ARBA" id="ARBA00004606"/>
    </source>
</evidence>
<feature type="transmembrane region" description="Helical" evidence="7">
    <location>
        <begin position="45"/>
        <end position="65"/>
    </location>
</feature>
<dbReference type="Proteomes" id="UP000007110">
    <property type="component" value="Unassembled WGS sequence"/>
</dbReference>
<organism evidence="8 9">
    <name type="scientific">Strongylocentrotus purpuratus</name>
    <name type="common">Purple sea urchin</name>
    <dbReference type="NCBI Taxonomy" id="7668"/>
    <lineage>
        <taxon>Eukaryota</taxon>
        <taxon>Metazoa</taxon>
        <taxon>Echinodermata</taxon>
        <taxon>Eleutherozoa</taxon>
        <taxon>Echinozoa</taxon>
        <taxon>Echinoidea</taxon>
        <taxon>Euechinoidea</taxon>
        <taxon>Echinacea</taxon>
        <taxon>Camarodonta</taxon>
        <taxon>Echinidea</taxon>
        <taxon>Strongylocentrotidae</taxon>
        <taxon>Strongylocentrotus</taxon>
    </lineage>
</organism>
<dbReference type="InParanoid" id="A0A7M7RCC3"/>
<evidence type="ECO:0000256" key="6">
    <source>
        <dbReference type="ARBA" id="ARBA00023136"/>
    </source>
</evidence>
<evidence type="ECO:0000256" key="3">
    <source>
        <dbReference type="ARBA" id="ARBA00022692"/>
    </source>
</evidence>
<keyword evidence="5 7" id="KW-1133">Transmembrane helix</keyword>
<dbReference type="KEGG" id="spu:579450"/>
<dbReference type="FunCoup" id="A0A7M7RCC3">
    <property type="interactions" value="1540"/>
</dbReference>
<reference evidence="9" key="1">
    <citation type="submission" date="2015-02" db="EMBL/GenBank/DDBJ databases">
        <title>Genome sequencing for Strongylocentrotus purpuratus.</title>
        <authorList>
            <person name="Murali S."/>
            <person name="Liu Y."/>
            <person name="Vee V."/>
            <person name="English A."/>
            <person name="Wang M."/>
            <person name="Skinner E."/>
            <person name="Han Y."/>
            <person name="Muzny D.M."/>
            <person name="Worley K.C."/>
            <person name="Gibbs R.A."/>
        </authorList>
    </citation>
    <scope>NUCLEOTIDE SEQUENCE</scope>
</reference>
<dbReference type="GO" id="GO:0006883">
    <property type="term" value="P:intracellular sodium ion homeostasis"/>
    <property type="evidence" value="ECO:0000318"/>
    <property type="project" value="GO_Central"/>
</dbReference>
<name>A0A7M7RCC3_STRPU</name>
<evidence type="ECO:0000313" key="8">
    <source>
        <dbReference type="EnsemblMetazoa" id="XP_779915"/>
    </source>
</evidence>
<dbReference type="Pfam" id="PF00287">
    <property type="entry name" value="Na_K-ATPase"/>
    <property type="match status" value="1"/>
</dbReference>
<dbReference type="OrthoDB" id="5912413at2759"/>
<dbReference type="PANTHER" id="PTHR11523">
    <property type="entry name" value="SODIUM/POTASSIUM-DEPENDENT ATPASE BETA SUBUNIT"/>
    <property type="match status" value="1"/>
</dbReference>
<dbReference type="GO" id="GO:0030007">
    <property type="term" value="P:intracellular potassium ion homeostasis"/>
    <property type="evidence" value="ECO:0000318"/>
    <property type="project" value="GO_Central"/>
</dbReference>
<protein>
    <recommendedName>
        <fullName evidence="10">Sodium/potassium-transporting ATPase subunit beta</fullName>
    </recommendedName>
</protein>
<dbReference type="GO" id="GO:0036376">
    <property type="term" value="P:sodium ion export across plasma membrane"/>
    <property type="evidence" value="ECO:0000318"/>
    <property type="project" value="GO_Central"/>
</dbReference>
<dbReference type="RefSeq" id="XP_779915.1">
    <property type="nucleotide sequence ID" value="XM_774822.5"/>
</dbReference>
<dbReference type="GO" id="GO:0001671">
    <property type="term" value="F:ATPase activator activity"/>
    <property type="evidence" value="ECO:0000318"/>
    <property type="project" value="GO_Central"/>
</dbReference>